<dbReference type="PANTHER" id="PTHR22950">
    <property type="entry name" value="AMINO ACID TRANSPORTER"/>
    <property type="match status" value="1"/>
</dbReference>
<dbReference type="AlphaFoldDB" id="D0RLR8"/>
<evidence type="ECO:0000256" key="2">
    <source>
        <dbReference type="ARBA" id="ARBA00022692"/>
    </source>
</evidence>
<gene>
    <name evidence="7" type="ORF">PITG_21918</name>
</gene>
<accession>D0RLR8</accession>
<dbReference type="InterPro" id="IPR013057">
    <property type="entry name" value="AA_transpt_TM"/>
</dbReference>
<keyword evidence="4 5" id="KW-0472">Membrane</keyword>
<keyword evidence="2 5" id="KW-0812">Transmembrane</keyword>
<dbReference type="Proteomes" id="UP000006643">
    <property type="component" value="Unassembled WGS sequence"/>
</dbReference>
<feature type="transmembrane region" description="Helical" evidence="5">
    <location>
        <begin position="37"/>
        <end position="55"/>
    </location>
</feature>
<reference evidence="8" key="1">
    <citation type="journal article" date="2009" name="Nature">
        <title>Genome sequence and analysis of the Irish potato famine pathogen Phytophthora infestans.</title>
        <authorList>
            <consortium name="The Broad Institute Genome Sequencing Platform"/>
            <person name="Haas B.J."/>
            <person name="Kamoun S."/>
            <person name="Zody M.C."/>
            <person name="Jiang R.H."/>
            <person name="Handsaker R.E."/>
            <person name="Cano L.M."/>
            <person name="Grabherr M."/>
            <person name="Kodira C.D."/>
            <person name="Raffaele S."/>
            <person name="Torto-Alalibo T."/>
            <person name="Bozkurt T.O."/>
            <person name="Ah-Fong A.M."/>
            <person name="Alvarado L."/>
            <person name="Anderson V.L."/>
            <person name="Armstrong M.R."/>
            <person name="Avrova A."/>
            <person name="Baxter L."/>
            <person name="Beynon J."/>
            <person name="Boevink P.C."/>
            <person name="Bollmann S.R."/>
            <person name="Bos J.I."/>
            <person name="Bulone V."/>
            <person name="Cai G."/>
            <person name="Cakir C."/>
            <person name="Carrington J.C."/>
            <person name="Chawner M."/>
            <person name="Conti L."/>
            <person name="Costanzo S."/>
            <person name="Ewan R."/>
            <person name="Fahlgren N."/>
            <person name="Fischbach M.A."/>
            <person name="Fugelstad J."/>
            <person name="Gilroy E.M."/>
            <person name="Gnerre S."/>
            <person name="Green P.J."/>
            <person name="Grenville-Briggs L.J."/>
            <person name="Griffith J."/>
            <person name="Grunwald N.J."/>
            <person name="Horn K."/>
            <person name="Horner N.R."/>
            <person name="Hu C.H."/>
            <person name="Huitema E."/>
            <person name="Jeong D.H."/>
            <person name="Jones A.M."/>
            <person name="Jones J.D."/>
            <person name="Jones R.W."/>
            <person name="Karlsson E.K."/>
            <person name="Kunjeti S.G."/>
            <person name="Lamour K."/>
            <person name="Liu Z."/>
            <person name="Ma L."/>
            <person name="Maclean D."/>
            <person name="Chibucos M.C."/>
            <person name="McDonald H."/>
            <person name="McWalters J."/>
            <person name="Meijer H.J."/>
            <person name="Morgan W."/>
            <person name="Morris P.F."/>
            <person name="Munro C.A."/>
            <person name="O'Neill K."/>
            <person name="Ospina-Giraldo M."/>
            <person name="Pinzon A."/>
            <person name="Pritchard L."/>
            <person name="Ramsahoye B."/>
            <person name="Ren Q."/>
            <person name="Restrepo S."/>
            <person name="Roy S."/>
            <person name="Sadanandom A."/>
            <person name="Savidor A."/>
            <person name="Schornack S."/>
            <person name="Schwartz D.C."/>
            <person name="Schumann U.D."/>
            <person name="Schwessinger B."/>
            <person name="Seyer L."/>
            <person name="Sharpe T."/>
            <person name="Silvar C."/>
            <person name="Song J."/>
            <person name="Studholme D.J."/>
            <person name="Sykes S."/>
            <person name="Thines M."/>
            <person name="van de Vondervoort P.J."/>
            <person name="Phuntumart V."/>
            <person name="Wawra S."/>
            <person name="Weide R."/>
            <person name="Win J."/>
            <person name="Young C."/>
            <person name="Zhou S."/>
            <person name="Fry W."/>
            <person name="Meyers B.C."/>
            <person name="van West P."/>
            <person name="Ristaino J."/>
            <person name="Govers F."/>
            <person name="Birch P.R."/>
            <person name="Whisson S.C."/>
            <person name="Judelson H.S."/>
            <person name="Nusbaum C."/>
        </authorList>
    </citation>
    <scope>NUCLEOTIDE SEQUENCE [LARGE SCALE GENOMIC DNA]</scope>
    <source>
        <strain evidence="8">T30-4</strain>
    </source>
</reference>
<evidence type="ECO:0000313" key="7">
    <source>
        <dbReference type="EMBL" id="EEY67681.1"/>
    </source>
</evidence>
<organism evidence="7 8">
    <name type="scientific">Phytophthora infestans (strain T30-4)</name>
    <name type="common">Potato late blight agent</name>
    <dbReference type="NCBI Taxonomy" id="403677"/>
    <lineage>
        <taxon>Eukaryota</taxon>
        <taxon>Sar</taxon>
        <taxon>Stramenopiles</taxon>
        <taxon>Oomycota</taxon>
        <taxon>Peronosporomycetes</taxon>
        <taxon>Peronosporales</taxon>
        <taxon>Peronosporaceae</taxon>
        <taxon>Phytophthora</taxon>
    </lineage>
</organism>
<dbReference type="GeneID" id="9468556"/>
<evidence type="ECO:0000256" key="1">
    <source>
        <dbReference type="ARBA" id="ARBA00004141"/>
    </source>
</evidence>
<dbReference type="RefSeq" id="XP_002999343.1">
    <property type="nucleotide sequence ID" value="XM_002999297.1"/>
</dbReference>
<dbReference type="EMBL" id="GG688700">
    <property type="protein sequence ID" value="EEY67681.1"/>
    <property type="molecule type" value="Genomic_DNA"/>
</dbReference>
<protein>
    <submittedName>
        <fullName evidence="7">Amino acid/auxin permease-like protein</fullName>
    </submittedName>
</protein>
<dbReference type="InParanoid" id="D0RLR8"/>
<feature type="non-terminal residue" evidence="7">
    <location>
        <position position="138"/>
    </location>
</feature>
<dbReference type="OMA" id="CIISQME"/>
<evidence type="ECO:0000256" key="5">
    <source>
        <dbReference type="SAM" id="Phobius"/>
    </source>
</evidence>
<evidence type="ECO:0000256" key="4">
    <source>
        <dbReference type="ARBA" id="ARBA00023136"/>
    </source>
</evidence>
<dbReference type="GO" id="GO:0015179">
    <property type="term" value="F:L-amino acid transmembrane transporter activity"/>
    <property type="evidence" value="ECO:0007669"/>
    <property type="project" value="TreeGrafter"/>
</dbReference>
<sequence>MAKKPFFTAEDAKTSFNLFCCIYGIGTLGMPGNFARAGPTIAVVAMAFMAFANIYSSVAMSKVILLAPTSVKTFGDLGEWAMGQWGRWLCIISQMEGSGAAFAGCLGTIIADVIGVGVVMHGMRGHPSVPFPELKFSQ</sequence>
<feature type="domain" description="Amino acid transporter transmembrane" evidence="6">
    <location>
        <begin position="13"/>
        <end position="95"/>
    </location>
</feature>
<keyword evidence="3 5" id="KW-1133">Transmembrane helix</keyword>
<dbReference type="VEuPathDB" id="FungiDB:PITG_21918"/>
<dbReference type="PANTHER" id="PTHR22950:SF349">
    <property type="entry name" value="AMINO ACID TRANSPORTER TRANSMEMBRANE DOMAIN-CONTAINING PROTEIN"/>
    <property type="match status" value="1"/>
</dbReference>
<dbReference type="GO" id="GO:0005774">
    <property type="term" value="C:vacuolar membrane"/>
    <property type="evidence" value="ECO:0007669"/>
    <property type="project" value="TreeGrafter"/>
</dbReference>
<keyword evidence="8" id="KW-1185">Reference proteome</keyword>
<dbReference type="eggNOG" id="ENOG502RNFA">
    <property type="taxonomic scope" value="Eukaryota"/>
</dbReference>
<dbReference type="KEGG" id="pif:PITG_21918"/>
<comment type="subcellular location">
    <subcellularLocation>
        <location evidence="1">Membrane</location>
        <topology evidence="1">Multi-pass membrane protein</topology>
    </subcellularLocation>
</comment>
<evidence type="ECO:0000313" key="8">
    <source>
        <dbReference type="Proteomes" id="UP000006643"/>
    </source>
</evidence>
<proteinExistence type="predicted"/>
<name>D0RLR8_PHYIT</name>
<dbReference type="HOGENOM" id="CLU_126366_0_0_1"/>
<dbReference type="Pfam" id="PF01490">
    <property type="entry name" value="Aa_trans"/>
    <property type="match status" value="1"/>
</dbReference>
<evidence type="ECO:0000256" key="3">
    <source>
        <dbReference type="ARBA" id="ARBA00022989"/>
    </source>
</evidence>
<dbReference type="OrthoDB" id="40134at2759"/>
<evidence type="ECO:0000259" key="6">
    <source>
        <dbReference type="Pfam" id="PF01490"/>
    </source>
</evidence>